<proteinExistence type="predicted"/>
<keyword evidence="2" id="KW-1133">Transmembrane helix</keyword>
<evidence type="ECO:0000256" key="1">
    <source>
        <dbReference type="SAM" id="Coils"/>
    </source>
</evidence>
<reference evidence="3 4" key="1">
    <citation type="journal article" date="2023" name="Int. J. Syst. Evol. Microbiol.">
        <title>The observation of taxonomic boundaries for the 16SrII and 16SrXXV phytoplasmas using genome-based delimitation.</title>
        <authorList>
            <person name="Rodrigues Jardim B."/>
            <person name="Tran-Nguyen L.T.T."/>
            <person name="Gambley C."/>
            <person name="Al-Sadi A.M."/>
            <person name="Al-Subhi A.M."/>
            <person name="Foissac X."/>
            <person name="Salar P."/>
            <person name="Cai H."/>
            <person name="Yang J.Y."/>
            <person name="Davis R."/>
            <person name="Jones L."/>
            <person name="Rodoni B."/>
            <person name="Constable F.E."/>
        </authorList>
    </citation>
    <scope>NUCLEOTIDE SEQUENCE [LARGE SCALE GENOMIC DNA]</scope>
    <source>
        <strain evidence="3">BAWM-OMN-P26</strain>
    </source>
</reference>
<evidence type="ECO:0000256" key="2">
    <source>
        <dbReference type="SAM" id="Phobius"/>
    </source>
</evidence>
<sequence>MKLNSTKIKINIIFNLICLCIIFLLLILIHNRKSNLVYAGQIYSEVKKTDSSEILFDASEKKIEILRAKIDNLSIKKTEISKEIDMIKQALLSNLKIKNKSNINVSQNFLRFQKSLLTNKLYTLKQNINEINLEQIELESKLKKIILLKK</sequence>
<keyword evidence="2" id="KW-0472">Membrane</keyword>
<comment type="caution">
    <text evidence="3">The sequence shown here is derived from an EMBL/GenBank/DDBJ whole genome shotgun (WGS) entry which is preliminary data.</text>
</comment>
<feature type="transmembrane region" description="Helical" evidence="2">
    <location>
        <begin position="12"/>
        <end position="29"/>
    </location>
</feature>
<dbReference type="RefSeq" id="WP_193622122.1">
    <property type="nucleotide sequence ID" value="NZ_JALQCT010000014.1"/>
</dbReference>
<feature type="coiled-coil region" evidence="1">
    <location>
        <begin position="56"/>
        <end position="83"/>
    </location>
</feature>
<evidence type="ECO:0000313" key="3">
    <source>
        <dbReference type="EMBL" id="MDO8054585.1"/>
    </source>
</evidence>
<dbReference type="AlphaFoldDB" id="A0A9K3WSF3"/>
<organism evidence="3 4">
    <name type="scientific">Candidatus Phytoplasma australasiaticum subsp. australasiaticum</name>
    <dbReference type="NCBI Taxonomy" id="2832407"/>
    <lineage>
        <taxon>Bacteria</taxon>
        <taxon>Bacillati</taxon>
        <taxon>Mycoplasmatota</taxon>
        <taxon>Mollicutes</taxon>
        <taxon>Acholeplasmatales</taxon>
        <taxon>Acholeplasmataceae</taxon>
        <taxon>Candidatus Phytoplasma</taxon>
        <taxon>16SrII (Peanut WB group)</taxon>
        <taxon>Candidatus Phytoplasma australasiaticum</taxon>
    </lineage>
</organism>
<protein>
    <submittedName>
        <fullName evidence="3">Effector protein</fullName>
    </submittedName>
</protein>
<dbReference type="EMBL" id="JAOSIW010000011">
    <property type="protein sequence ID" value="MDO8054585.1"/>
    <property type="molecule type" value="Genomic_DNA"/>
</dbReference>
<keyword evidence="2" id="KW-0812">Transmembrane</keyword>
<keyword evidence="1" id="KW-0175">Coiled coil</keyword>
<evidence type="ECO:0000313" key="4">
    <source>
        <dbReference type="Proteomes" id="UP001170651"/>
    </source>
</evidence>
<accession>A0A9K3WSF3</accession>
<name>A0A9K3WSF3_9MOLU</name>
<gene>
    <name evidence="3" type="ORF">OC696_01740</name>
</gene>
<keyword evidence="4" id="KW-1185">Reference proteome</keyword>
<dbReference type="Proteomes" id="UP001170651">
    <property type="component" value="Unassembled WGS sequence"/>
</dbReference>